<keyword evidence="2" id="KW-1185">Reference proteome</keyword>
<dbReference type="Proteomes" id="UP001526430">
    <property type="component" value="Unassembled WGS sequence"/>
</dbReference>
<evidence type="ECO:0000313" key="1">
    <source>
        <dbReference type="EMBL" id="MCW8087346.1"/>
    </source>
</evidence>
<name>A0ABT3NYY6_9PROT</name>
<sequence>MKVYVDEDGHKRLIGRAEIPDDGGAVHREWLFGGESAIYEDFTLGSVTPFGSDGSTTVERAVILSPLQRADFLPGWAPLVS</sequence>
<protein>
    <submittedName>
        <fullName evidence="1">Uncharacterized protein</fullName>
    </submittedName>
</protein>
<evidence type="ECO:0000313" key="2">
    <source>
        <dbReference type="Proteomes" id="UP001526430"/>
    </source>
</evidence>
<proteinExistence type="predicted"/>
<dbReference type="EMBL" id="JAPFQI010000015">
    <property type="protein sequence ID" value="MCW8087346.1"/>
    <property type="molecule type" value="Genomic_DNA"/>
</dbReference>
<organism evidence="1 2">
    <name type="scientific">Sabulicella glaciei</name>
    <dbReference type="NCBI Taxonomy" id="2984948"/>
    <lineage>
        <taxon>Bacteria</taxon>
        <taxon>Pseudomonadati</taxon>
        <taxon>Pseudomonadota</taxon>
        <taxon>Alphaproteobacteria</taxon>
        <taxon>Acetobacterales</taxon>
        <taxon>Acetobacteraceae</taxon>
        <taxon>Sabulicella</taxon>
    </lineage>
</organism>
<reference evidence="1 2" key="1">
    <citation type="submission" date="2022-10" db="EMBL/GenBank/DDBJ databases">
        <title>Roseococcus glaciei nov., sp. nov., isolated from glacier.</title>
        <authorList>
            <person name="Liu Q."/>
            <person name="Xin Y.-H."/>
        </authorList>
    </citation>
    <scope>NUCLEOTIDE SEQUENCE [LARGE SCALE GENOMIC DNA]</scope>
    <source>
        <strain evidence="1 2">MDT2-1-1</strain>
    </source>
</reference>
<accession>A0ABT3NYY6</accession>
<comment type="caution">
    <text evidence="1">The sequence shown here is derived from an EMBL/GenBank/DDBJ whole genome shotgun (WGS) entry which is preliminary data.</text>
</comment>
<dbReference type="RefSeq" id="WP_301591530.1">
    <property type="nucleotide sequence ID" value="NZ_JAPFQI010000015.1"/>
</dbReference>
<gene>
    <name evidence="1" type="ORF">OF850_17075</name>
</gene>